<reference evidence="1" key="1">
    <citation type="submission" date="2024-06" db="EMBL/GenBank/DDBJ databases">
        <title>Mesorhizobium karijinii sp. nov., a symbiont of the iconic Swainsona formosa from arid Australia.</title>
        <authorList>
            <person name="Hill Y.J."/>
            <person name="Watkin E.L.J."/>
            <person name="O'Hara G.W."/>
            <person name="Terpolilli J."/>
            <person name="Tye M.L."/>
            <person name="Kohlmeier M.G."/>
        </authorList>
    </citation>
    <scope>NUCLEOTIDE SEQUENCE</scope>
    <source>
        <strain evidence="1">WSM2240</strain>
    </source>
</reference>
<name>A0AAU8CWH3_9HYPH</name>
<gene>
    <name evidence="1" type="ORF">ABVK50_11955</name>
</gene>
<protein>
    <submittedName>
        <fullName evidence="1">Uncharacterized protein</fullName>
    </submittedName>
</protein>
<accession>A0AAU8CWH3</accession>
<proteinExistence type="predicted"/>
<dbReference type="AlphaFoldDB" id="A0AAU8CWH3"/>
<dbReference type="EMBL" id="CP159253">
    <property type="protein sequence ID" value="XCG51135.1"/>
    <property type="molecule type" value="Genomic_DNA"/>
</dbReference>
<sequence length="80" mass="8635">MGNNFTENPIVRRRSVLVALLAATALKPTLAEATMDPYERISRDAKALAASMAALHGGEWQVCVNHDAEFALIRPGRAST</sequence>
<dbReference type="RefSeq" id="WP_353641354.1">
    <property type="nucleotide sequence ID" value="NZ_CP159253.1"/>
</dbReference>
<evidence type="ECO:0000313" key="1">
    <source>
        <dbReference type="EMBL" id="XCG51135.1"/>
    </source>
</evidence>
<organism evidence="1">
    <name type="scientific">Mesorhizobium sp. WSM2240</name>
    <dbReference type="NCBI Taxonomy" id="3228851"/>
    <lineage>
        <taxon>Bacteria</taxon>
        <taxon>Pseudomonadati</taxon>
        <taxon>Pseudomonadota</taxon>
        <taxon>Alphaproteobacteria</taxon>
        <taxon>Hyphomicrobiales</taxon>
        <taxon>Phyllobacteriaceae</taxon>
        <taxon>Mesorhizobium</taxon>
    </lineage>
</organism>